<gene>
    <name evidence="2" type="ORF">BME96_16765</name>
</gene>
<dbReference type="KEGG" id="vhl:BME96_16765"/>
<proteinExistence type="predicted"/>
<sequence>MMFSIGQMALFSMVSHLIFIYLAWKLMLAINFDPIIRKGKAKEAQVFFLLIAIVIGTGVSRFFLDILQWSSDLIYFF</sequence>
<evidence type="ECO:0000256" key="1">
    <source>
        <dbReference type="SAM" id="Phobius"/>
    </source>
</evidence>
<dbReference type="Pfam" id="PF06612">
    <property type="entry name" value="DUF1146"/>
    <property type="match status" value="1"/>
</dbReference>
<keyword evidence="1" id="KW-0472">Membrane</keyword>
<keyword evidence="1" id="KW-1133">Transmembrane helix</keyword>
<dbReference type="NCBIfam" id="TIGR02327">
    <property type="entry name" value="int_mem_ywzB"/>
    <property type="match status" value="1"/>
</dbReference>
<feature type="transmembrane region" description="Helical" evidence="1">
    <location>
        <begin position="6"/>
        <end position="24"/>
    </location>
</feature>
<reference evidence="2 3" key="1">
    <citation type="submission" date="2016-11" db="EMBL/GenBank/DDBJ databases">
        <title>Complete genome sequencing of Virgibacillus halodenitrificans PDB-F2.</title>
        <authorList>
            <person name="Sun Z."/>
            <person name="Zhou Y."/>
            <person name="Li H."/>
        </authorList>
    </citation>
    <scope>NUCLEOTIDE SEQUENCE [LARGE SCALE GENOMIC DNA]</scope>
    <source>
        <strain evidence="2 3">PDB-F2</strain>
    </source>
</reference>
<dbReference type="EMBL" id="CP017962">
    <property type="protein sequence ID" value="APC50326.1"/>
    <property type="molecule type" value="Genomic_DNA"/>
</dbReference>
<accession>A0AAC9J2P0</accession>
<organism evidence="2 3">
    <name type="scientific">Virgibacillus halodenitrificans</name>
    <name type="common">Bacillus halodenitrificans</name>
    <dbReference type="NCBI Taxonomy" id="1482"/>
    <lineage>
        <taxon>Bacteria</taxon>
        <taxon>Bacillati</taxon>
        <taxon>Bacillota</taxon>
        <taxon>Bacilli</taxon>
        <taxon>Bacillales</taxon>
        <taxon>Bacillaceae</taxon>
        <taxon>Virgibacillus</taxon>
    </lineage>
</organism>
<evidence type="ECO:0008006" key="4">
    <source>
        <dbReference type="Google" id="ProtNLM"/>
    </source>
</evidence>
<protein>
    <recommendedName>
        <fullName evidence="4">DUF1146 domain-containing protein</fullName>
    </recommendedName>
</protein>
<name>A0AAC9J2P0_VIRHA</name>
<dbReference type="InterPro" id="IPR009526">
    <property type="entry name" value="DUF1146"/>
</dbReference>
<dbReference type="AlphaFoldDB" id="A0AAC9J2P0"/>
<evidence type="ECO:0000313" key="3">
    <source>
        <dbReference type="Proteomes" id="UP000182945"/>
    </source>
</evidence>
<dbReference type="Proteomes" id="UP000182945">
    <property type="component" value="Chromosome"/>
</dbReference>
<feature type="transmembrane region" description="Helical" evidence="1">
    <location>
        <begin position="45"/>
        <end position="64"/>
    </location>
</feature>
<keyword evidence="1" id="KW-0812">Transmembrane</keyword>
<evidence type="ECO:0000313" key="2">
    <source>
        <dbReference type="EMBL" id="APC50326.1"/>
    </source>
</evidence>